<proteinExistence type="predicted"/>
<organism evidence="1 2">
    <name type="scientific">uncultured phage_MedDCM-OCT-S31-C1</name>
    <dbReference type="NCBI Taxonomy" id="2740800"/>
    <lineage>
        <taxon>Viruses</taxon>
        <taxon>Duplodnaviria</taxon>
        <taxon>Heunggongvirae</taxon>
        <taxon>Uroviricota</taxon>
        <taxon>Caudoviricetes</taxon>
        <taxon>Autographivirales</taxon>
        <taxon>Nohivirus</taxon>
        <taxon>Nohivirus S31C1</taxon>
    </lineage>
</organism>
<keyword evidence="2" id="KW-1185">Reference proteome</keyword>
<accession>A0A6S4PD23</accession>
<name>A0A6S4PD23_9CAUD</name>
<evidence type="ECO:0000313" key="2">
    <source>
        <dbReference type="Proteomes" id="UP000505271"/>
    </source>
</evidence>
<evidence type="ECO:0000313" key="1">
    <source>
        <dbReference type="EMBL" id="BAQ94397.1"/>
    </source>
</evidence>
<dbReference type="Proteomes" id="UP000505271">
    <property type="component" value="Segment"/>
</dbReference>
<protein>
    <recommendedName>
        <fullName evidence="3">Internal virion protein</fullName>
    </recommendedName>
</protein>
<sequence>MEPISMGIMAASASLGFLKNQASHNARQKSYYDQIAFQDVQQEFNSWQAGFNAERQNLNSQYQFWGERVRYNEQLSYAGQLENYEFAKEIAQAQRVMEARVGAATDYLVNAEAIQAAYRERGISEAVAEQQMMYRGLQQSAAYMASAQEGKSMDRWVRNASKQMGDYRALKTLKQGFAERQYSRNQLSQITRYLNQYNSQQFYVKAPIQKPSMPFAPLPALMQPPQPYMRGGAPADTRFLDNATSAFSALNTGLEVNKSIMNLASGAGSSKNWLMRVNAAFGGTGGKP</sequence>
<dbReference type="RefSeq" id="YP_009777894.1">
    <property type="nucleotide sequence ID" value="NC_047706.1"/>
</dbReference>
<reference evidence="1 2" key="1">
    <citation type="journal article" date="2013" name="PLoS Genet.">
        <title>Expanding the Marine Virosphere Using Metagenomics.</title>
        <authorList>
            <person name="Mizuno C.M."/>
            <person name="Rodriguez-Valera F."/>
            <person name="Kimes N.E."/>
            <person name="Ghai R."/>
        </authorList>
    </citation>
    <scope>NUCLEOTIDE SEQUENCE [LARGE SCALE GENOMIC DNA]</scope>
    <source>
        <strain evidence="1">UvMED-CGR-U-MedDCM-OCT-S31-C1</strain>
    </source>
</reference>
<evidence type="ECO:0008006" key="3">
    <source>
        <dbReference type="Google" id="ProtNLM"/>
    </source>
</evidence>
<dbReference type="KEGG" id="vg:55412060"/>
<dbReference type="EMBL" id="AP013547">
    <property type="protein sequence ID" value="BAQ94397.1"/>
    <property type="molecule type" value="Genomic_DNA"/>
</dbReference>
<dbReference type="GeneID" id="55412060"/>